<dbReference type="InterPro" id="IPR007951">
    <property type="entry name" value="KRTAP_PMG"/>
</dbReference>
<keyword evidence="1 2" id="KW-0416">Keratin</keyword>
<gene>
    <name evidence="3" type="ORF">Cadr_000001050</name>
</gene>
<protein>
    <recommendedName>
        <fullName evidence="2">Keratin-associated protein</fullName>
    </recommendedName>
</protein>
<organism evidence="3 4">
    <name type="scientific">Camelus dromedarius</name>
    <name type="common">Dromedary</name>
    <name type="synonym">Arabian camel</name>
    <dbReference type="NCBI Taxonomy" id="9838"/>
    <lineage>
        <taxon>Eukaryota</taxon>
        <taxon>Metazoa</taxon>
        <taxon>Chordata</taxon>
        <taxon>Craniata</taxon>
        <taxon>Vertebrata</taxon>
        <taxon>Euteleostomi</taxon>
        <taxon>Mammalia</taxon>
        <taxon>Eutheria</taxon>
        <taxon>Laurasiatheria</taxon>
        <taxon>Artiodactyla</taxon>
        <taxon>Tylopoda</taxon>
        <taxon>Camelidae</taxon>
        <taxon>Camelus</taxon>
    </lineage>
</organism>
<comment type="subunit">
    <text evidence="2">Interacts with hair keratins.</text>
</comment>
<name>A0A5N4EI94_CAMDR</name>
<evidence type="ECO:0000313" key="3">
    <source>
        <dbReference type="EMBL" id="KAB1283152.1"/>
    </source>
</evidence>
<dbReference type="STRING" id="9838.ENSCDRP00005002146"/>
<dbReference type="GO" id="GO:0045095">
    <property type="term" value="C:keratin filament"/>
    <property type="evidence" value="ECO:0007669"/>
    <property type="project" value="UniProtKB-UniRule"/>
</dbReference>
<sequence length="120" mass="12766">MSYNCCSGTFSSRSLGDPLLYPGSGCGSSYPSNLVYTTDCCSPSTCQQDSSLYSGSYQVPDVLCGIQPLPDILLPPKDLHALQGCSLGAGSRSCYSLGFGLWLPSPEPWIRFLPSNLLCP</sequence>
<dbReference type="Pfam" id="PF05287">
    <property type="entry name" value="PMG"/>
    <property type="match status" value="1"/>
</dbReference>
<evidence type="ECO:0000256" key="1">
    <source>
        <dbReference type="ARBA" id="ARBA00022744"/>
    </source>
</evidence>
<dbReference type="AlphaFoldDB" id="A0A5N4EI94"/>
<evidence type="ECO:0000313" key="4">
    <source>
        <dbReference type="Proteomes" id="UP000299084"/>
    </source>
</evidence>
<comment type="similarity">
    <text evidence="2">Belongs to the PMG family.</text>
</comment>
<evidence type="ECO:0000256" key="2">
    <source>
        <dbReference type="RuleBase" id="RU369044"/>
    </source>
</evidence>
<dbReference type="Proteomes" id="UP000299084">
    <property type="component" value="Unassembled WGS sequence"/>
</dbReference>
<reference evidence="3 4" key="1">
    <citation type="journal article" date="2019" name="Mol. Ecol. Resour.">
        <title>Improving Illumina assemblies with Hi-C and long reads: an example with the North African dromedary.</title>
        <authorList>
            <person name="Elbers J.P."/>
            <person name="Rogers M.F."/>
            <person name="Perelman P.L."/>
            <person name="Proskuryakova A.A."/>
            <person name="Serdyukova N.A."/>
            <person name="Johnson W.E."/>
            <person name="Horin P."/>
            <person name="Corander J."/>
            <person name="Murphy D."/>
            <person name="Burger P.A."/>
        </authorList>
    </citation>
    <scope>NUCLEOTIDE SEQUENCE [LARGE SCALE GENOMIC DNA]</scope>
    <source>
        <strain evidence="3">Drom800</strain>
        <tissue evidence="3">Blood</tissue>
    </source>
</reference>
<accession>A0A5N4EI94</accession>
<dbReference type="GO" id="GO:0005829">
    <property type="term" value="C:cytosol"/>
    <property type="evidence" value="ECO:0007669"/>
    <property type="project" value="UniProtKB-ARBA"/>
</dbReference>
<comment type="function">
    <text evidence="2">In the hair cortex, hair keratin intermediate filaments are embedded in an interfilamentous matrix, consisting of hair keratin-associated proteins (KRTAP), which are essential for the formation of a rigid and resistant hair shaft through their extensive disulfide bond cross-linking with abundant cysteine residues of hair keratins. The matrix proteins include the high-sulfur and high-glycine-tyrosine keratins.</text>
</comment>
<proteinExistence type="inferred from homology"/>
<comment type="caution">
    <text evidence="3">The sequence shown here is derived from an EMBL/GenBank/DDBJ whole genome shotgun (WGS) entry which is preliminary data.</text>
</comment>
<dbReference type="EMBL" id="JWIN03000001">
    <property type="protein sequence ID" value="KAB1283152.1"/>
    <property type="molecule type" value="Genomic_DNA"/>
</dbReference>
<keyword evidence="4" id="KW-1185">Reference proteome</keyword>